<dbReference type="InterPro" id="IPR004875">
    <property type="entry name" value="DDE_SF_endonuclease_dom"/>
</dbReference>
<sequence>MACQKRKVLRCIENCSAYPPMTDLRAVTLKFLLPNRMPHLQRCDPKIVKNLKHYYRKHLIPKMITWYDAGKDVEEFKMSLLDATTMVKFACSCVRKRDNKNCFWHWGFIWSSDAAEEEEDIDTYDEVTRLQQLNIIDSEAIINVDGDLAITRCQQSQKMKFRLDRKKMMMMIADRSYQL</sequence>
<dbReference type="RefSeq" id="XP_022256013.1">
    <property type="nucleotide sequence ID" value="XM_022400305.1"/>
</dbReference>
<keyword evidence="2" id="KW-1185">Reference proteome</keyword>
<reference evidence="3" key="1">
    <citation type="submission" date="2025-08" db="UniProtKB">
        <authorList>
            <consortium name="RefSeq"/>
        </authorList>
    </citation>
    <scope>IDENTIFICATION</scope>
    <source>
        <tissue evidence="3">Muscle</tissue>
    </source>
</reference>
<name>A0ABM1TJF7_LIMPO</name>
<evidence type="ECO:0000313" key="3">
    <source>
        <dbReference type="RefSeq" id="XP_022256013.1"/>
    </source>
</evidence>
<evidence type="ECO:0000313" key="2">
    <source>
        <dbReference type="Proteomes" id="UP000694941"/>
    </source>
</evidence>
<feature type="domain" description="DDE-1" evidence="1">
    <location>
        <begin position="4"/>
        <end position="103"/>
    </location>
</feature>
<accession>A0ABM1TJF7</accession>
<dbReference type="Pfam" id="PF03184">
    <property type="entry name" value="DDE_1"/>
    <property type="match status" value="1"/>
</dbReference>
<dbReference type="Proteomes" id="UP000694941">
    <property type="component" value="Unplaced"/>
</dbReference>
<proteinExistence type="predicted"/>
<evidence type="ECO:0000259" key="1">
    <source>
        <dbReference type="Pfam" id="PF03184"/>
    </source>
</evidence>
<organism evidence="2 3">
    <name type="scientific">Limulus polyphemus</name>
    <name type="common">Atlantic horseshoe crab</name>
    <dbReference type="NCBI Taxonomy" id="6850"/>
    <lineage>
        <taxon>Eukaryota</taxon>
        <taxon>Metazoa</taxon>
        <taxon>Ecdysozoa</taxon>
        <taxon>Arthropoda</taxon>
        <taxon>Chelicerata</taxon>
        <taxon>Merostomata</taxon>
        <taxon>Xiphosura</taxon>
        <taxon>Limulidae</taxon>
        <taxon>Limulus</taxon>
    </lineage>
</organism>
<gene>
    <name evidence="3" type="primary">LOC106470809</name>
</gene>
<dbReference type="GeneID" id="106470809"/>
<protein>
    <submittedName>
        <fullName evidence="3">Uncharacterized protein LOC106470809</fullName>
    </submittedName>
</protein>